<evidence type="ECO:0000259" key="1">
    <source>
        <dbReference type="PROSITE" id="PS51186"/>
    </source>
</evidence>
<dbReference type="RefSeq" id="WP_057807339.1">
    <property type="nucleotide sequence ID" value="NZ_BJYP01000036.1"/>
</dbReference>
<evidence type="ECO:0000313" key="2">
    <source>
        <dbReference type="EMBL" id="SER82859.1"/>
    </source>
</evidence>
<dbReference type="Pfam" id="PF00583">
    <property type="entry name" value="Acetyltransf_1"/>
    <property type="match status" value="1"/>
</dbReference>
<name>A0A1H9SF70_9LACO</name>
<dbReference type="Gene3D" id="3.40.630.30">
    <property type="match status" value="1"/>
</dbReference>
<dbReference type="PROSITE" id="PS51186">
    <property type="entry name" value="GNAT"/>
    <property type="match status" value="1"/>
</dbReference>
<dbReference type="Proteomes" id="UP000182818">
    <property type="component" value="Unassembled WGS sequence"/>
</dbReference>
<protein>
    <submittedName>
        <fullName evidence="2">Acetyltransferase (GNAT) domain-containing protein</fullName>
    </submittedName>
</protein>
<dbReference type="CDD" id="cd04301">
    <property type="entry name" value="NAT_SF"/>
    <property type="match status" value="1"/>
</dbReference>
<keyword evidence="3" id="KW-1185">Reference proteome</keyword>
<feature type="domain" description="N-acetyltransferase" evidence="1">
    <location>
        <begin position="4"/>
        <end position="174"/>
    </location>
</feature>
<reference evidence="2 3" key="1">
    <citation type="submission" date="2016-10" db="EMBL/GenBank/DDBJ databases">
        <authorList>
            <person name="Varghese N."/>
            <person name="Submissions S."/>
        </authorList>
    </citation>
    <scope>NUCLEOTIDE SEQUENCE [LARGE SCALE GENOMIC DNA]</scope>
    <source>
        <strain evidence="2 3">CGMCC 1.3889</strain>
    </source>
</reference>
<dbReference type="InterPro" id="IPR016181">
    <property type="entry name" value="Acyl_CoA_acyltransferase"/>
</dbReference>
<evidence type="ECO:0000313" key="3">
    <source>
        <dbReference type="Proteomes" id="UP000182818"/>
    </source>
</evidence>
<dbReference type="InterPro" id="IPR000182">
    <property type="entry name" value="GNAT_dom"/>
</dbReference>
<proteinExistence type="predicted"/>
<accession>A0A1H9SF70</accession>
<dbReference type="GeneID" id="76044155"/>
<organism evidence="2 3">
    <name type="scientific">Pediococcus ethanolidurans</name>
    <dbReference type="NCBI Taxonomy" id="319653"/>
    <lineage>
        <taxon>Bacteria</taxon>
        <taxon>Bacillati</taxon>
        <taxon>Bacillota</taxon>
        <taxon>Bacilli</taxon>
        <taxon>Lactobacillales</taxon>
        <taxon>Lactobacillaceae</taxon>
        <taxon>Pediococcus</taxon>
    </lineage>
</organism>
<dbReference type="SUPFAM" id="SSF55729">
    <property type="entry name" value="Acyl-CoA N-acyltransferases (Nat)"/>
    <property type="match status" value="1"/>
</dbReference>
<sequence>MTVSYLRKATVQNIPAVSKIIDSAKDFLKAQGIDQWQDGYPAQSDLETDVKNQINYVLIVNGQIAGTAALANHDANYDVITGGNWQGPANAKYTAIHRIAMSPDFRGQHLSEKMISGLFTLSNQLGYQQVRIDTHPDNKLMQHLITKSGFVYCGKVLMDKDPNEVRLAYQFFLS</sequence>
<comment type="caution">
    <text evidence="2">The sequence shown here is derived from an EMBL/GenBank/DDBJ whole genome shotgun (WGS) entry which is preliminary data.</text>
</comment>
<dbReference type="EMBL" id="FOGK01000019">
    <property type="protein sequence ID" value="SER82859.1"/>
    <property type="molecule type" value="Genomic_DNA"/>
</dbReference>
<gene>
    <name evidence="2" type="ORF">SAMN04487973_11930</name>
</gene>